<reference evidence="2" key="1">
    <citation type="submission" date="2020-05" db="EMBL/GenBank/DDBJ databases">
        <authorList>
            <person name="Chiriac C."/>
            <person name="Salcher M."/>
            <person name="Ghai R."/>
            <person name="Kavagutti S V."/>
        </authorList>
    </citation>
    <scope>NUCLEOTIDE SEQUENCE</scope>
</reference>
<dbReference type="AlphaFoldDB" id="A0A6J6CPE7"/>
<name>A0A6J6CPE7_9ZZZZ</name>
<dbReference type="InterPro" id="IPR036890">
    <property type="entry name" value="HATPase_C_sf"/>
</dbReference>
<evidence type="ECO:0000256" key="1">
    <source>
        <dbReference type="SAM" id="MobiDB-lite"/>
    </source>
</evidence>
<dbReference type="Gene3D" id="3.40.50.1820">
    <property type="entry name" value="alpha/beta hydrolase"/>
    <property type="match status" value="1"/>
</dbReference>
<dbReference type="SUPFAM" id="SSF55874">
    <property type="entry name" value="ATPase domain of HSP90 chaperone/DNA topoisomerase II/histidine kinase"/>
    <property type="match status" value="1"/>
</dbReference>
<evidence type="ECO:0000313" key="2">
    <source>
        <dbReference type="EMBL" id="CAB4553096.1"/>
    </source>
</evidence>
<sequence length="195" mass="20540">MTSRATVVVAHDGELFDVHVSGEAERGAVLLLHGFPGGSDTWDGWLERLHAVALRTIAPARRGDGAGARPRPVSAYRIEHLVDDAAAAGPTDDGTVIVDVELTTDRMRVTVIDDGRWSDQIVDAARGRGLGVVEHLAATSSQRSSAQGTIARIEVLRTDHATRGRPRHPGSAGPPRPALPPASVTPTSSHASAHQ</sequence>
<dbReference type="InterPro" id="IPR029058">
    <property type="entry name" value="AB_hydrolase_fold"/>
</dbReference>
<feature type="region of interest" description="Disordered" evidence="1">
    <location>
        <begin position="157"/>
        <end position="195"/>
    </location>
</feature>
<organism evidence="2">
    <name type="scientific">freshwater metagenome</name>
    <dbReference type="NCBI Taxonomy" id="449393"/>
    <lineage>
        <taxon>unclassified sequences</taxon>
        <taxon>metagenomes</taxon>
        <taxon>ecological metagenomes</taxon>
    </lineage>
</organism>
<protein>
    <submittedName>
        <fullName evidence="2">Unannotated protein</fullName>
    </submittedName>
</protein>
<gene>
    <name evidence="2" type="ORF">UFOPK1493_01213</name>
</gene>
<accession>A0A6J6CPE7</accession>
<feature type="compositionally biased region" description="Polar residues" evidence="1">
    <location>
        <begin position="184"/>
        <end position="195"/>
    </location>
</feature>
<dbReference type="SUPFAM" id="SSF53474">
    <property type="entry name" value="alpha/beta-Hydrolases"/>
    <property type="match status" value="1"/>
</dbReference>
<proteinExistence type="predicted"/>
<dbReference type="EMBL" id="CAEZSR010000034">
    <property type="protein sequence ID" value="CAB4553096.1"/>
    <property type="molecule type" value="Genomic_DNA"/>
</dbReference>